<dbReference type="RefSeq" id="WP_133340277.1">
    <property type="nucleotide sequence ID" value="NZ_SMYO01000038.1"/>
</dbReference>
<dbReference type="Proteomes" id="UP000295132">
    <property type="component" value="Unassembled WGS sequence"/>
</dbReference>
<evidence type="ECO:0000313" key="2">
    <source>
        <dbReference type="Proteomes" id="UP000295132"/>
    </source>
</evidence>
<dbReference type="EMBL" id="SMYO01000038">
    <property type="protein sequence ID" value="TDK54754.1"/>
    <property type="molecule type" value="Genomic_DNA"/>
</dbReference>
<organism evidence="1 2">
    <name type="scientific">Bacillus salipaludis</name>
    <dbReference type="NCBI Taxonomy" id="2547811"/>
    <lineage>
        <taxon>Bacteria</taxon>
        <taxon>Bacillati</taxon>
        <taxon>Bacillota</taxon>
        <taxon>Bacilli</taxon>
        <taxon>Bacillales</taxon>
        <taxon>Bacillaceae</taxon>
        <taxon>Bacillus</taxon>
    </lineage>
</organism>
<comment type="caution">
    <text evidence="1">The sequence shown here is derived from an EMBL/GenBank/DDBJ whole genome shotgun (WGS) entry which is preliminary data.</text>
</comment>
<dbReference type="Gene3D" id="1.10.1660.10">
    <property type="match status" value="1"/>
</dbReference>
<accession>A0A4R5VIH1</accession>
<proteinExistence type="predicted"/>
<dbReference type="AlphaFoldDB" id="A0A4R5VIH1"/>
<reference evidence="1 2" key="1">
    <citation type="submission" date="2019-03" db="EMBL/GenBank/DDBJ databases">
        <title>Bacillus niacini sp. nov. a Nicotinate-Metabolizing Mesophile Isolated from Soil.</title>
        <authorList>
            <person name="Zhang G."/>
        </authorList>
    </citation>
    <scope>NUCLEOTIDE SEQUENCE [LARGE SCALE GENOMIC DNA]</scope>
    <source>
        <strain evidence="1 2">WN066</strain>
    </source>
</reference>
<name>A0A4R5VIH1_9BACI</name>
<gene>
    <name evidence="1" type="ORF">E2K98_28850</name>
</gene>
<sequence length="195" mass="21934">MAEQEIIDLPLGTKEIADTLKISESVVRKYALALEKAGYEFEKSGTARLFKHHDVETFRMINKLTENSKLNVEHAVAVVMTRNTQTTSSVAGANAVVPTDQEITNQHNSALLAVGNQLKMQQDLINSLVEAITIQRDESDKRHTELIGKIEKQEQVNKDLNDKLSMAVDLIQKLDGKVDKIEENEKRGFFKRLFG</sequence>
<evidence type="ECO:0008006" key="3">
    <source>
        <dbReference type="Google" id="ProtNLM"/>
    </source>
</evidence>
<protein>
    <recommendedName>
        <fullName evidence="3">HTH merR-type domain-containing protein</fullName>
    </recommendedName>
</protein>
<evidence type="ECO:0000313" key="1">
    <source>
        <dbReference type="EMBL" id="TDK54754.1"/>
    </source>
</evidence>